<evidence type="ECO:0000313" key="2">
    <source>
        <dbReference type="Proteomes" id="UP000077748"/>
    </source>
</evidence>
<name>A0A1A9KA47_9PSED</name>
<gene>
    <name evidence="1" type="ORF">A9C11_10765</name>
</gene>
<sequence>MSQCFYCKKTLGMNEPYFLIRSRDRRFRGRRRYQTVAYCCEDCEADGKQCRFSIEEWQSLRDSKKEGDGHA</sequence>
<dbReference type="Proteomes" id="UP000077748">
    <property type="component" value="Chromosome"/>
</dbReference>
<reference evidence="1 2" key="1">
    <citation type="submission" date="2016-05" db="EMBL/GenBank/DDBJ databases">
        <title>Genome Sequence of Pseudomonas citronellolis Strain SJTE-3, an Estrogens and Persistent Organic Pollutants degradation strain.</title>
        <authorList>
            <person name="Liang R."/>
        </authorList>
    </citation>
    <scope>NUCLEOTIDE SEQUENCE [LARGE SCALE GENOMIC DNA]</scope>
    <source>
        <strain evidence="1 2">SJTE-3</strain>
    </source>
</reference>
<dbReference type="AlphaFoldDB" id="A0A1A9KA47"/>
<dbReference type="RefSeq" id="WP_064582635.1">
    <property type="nucleotide sequence ID" value="NZ_CP015878.1"/>
</dbReference>
<proteinExistence type="predicted"/>
<evidence type="ECO:0000313" key="1">
    <source>
        <dbReference type="EMBL" id="ANI14435.1"/>
    </source>
</evidence>
<organism evidence="1 2">
    <name type="scientific">Pseudomonas citronellolis</name>
    <dbReference type="NCBI Taxonomy" id="53408"/>
    <lineage>
        <taxon>Bacteria</taxon>
        <taxon>Pseudomonadati</taxon>
        <taxon>Pseudomonadota</taxon>
        <taxon>Gammaproteobacteria</taxon>
        <taxon>Pseudomonadales</taxon>
        <taxon>Pseudomonadaceae</taxon>
        <taxon>Pseudomonas</taxon>
    </lineage>
</organism>
<dbReference type="EMBL" id="CP015878">
    <property type="protein sequence ID" value="ANI14435.1"/>
    <property type="molecule type" value="Genomic_DNA"/>
</dbReference>
<protein>
    <submittedName>
        <fullName evidence="1">Uncharacterized protein</fullName>
    </submittedName>
</protein>
<accession>A0A1A9KA47</accession>